<evidence type="ECO:0000313" key="10">
    <source>
        <dbReference type="EMBL" id="SDW64875.1"/>
    </source>
</evidence>
<dbReference type="OrthoDB" id="7514at2157"/>
<dbReference type="PANTHER" id="PTHR47828:SF1">
    <property type="entry name" value="ARCHAEAL HISTONE A"/>
    <property type="match status" value="1"/>
</dbReference>
<evidence type="ECO:0000313" key="9">
    <source>
        <dbReference type="EMBL" id="RNI09982.1"/>
    </source>
</evidence>
<dbReference type="GeneID" id="30583157"/>
<reference evidence="10 12" key="2">
    <citation type="submission" date="2016-10" db="EMBL/GenBank/DDBJ databases">
        <authorList>
            <person name="de Groot N.N."/>
        </authorList>
    </citation>
    <scope>NUCLEOTIDE SEQUENCE [LARGE SCALE GENOMIC DNA]</scope>
    <source>
        <strain evidence="10 12">Z-7982</strain>
    </source>
</reference>
<dbReference type="Gene3D" id="1.10.20.10">
    <property type="entry name" value="Histone, subunit A"/>
    <property type="match status" value="1"/>
</dbReference>
<dbReference type="RefSeq" id="WP_072561399.1">
    <property type="nucleotide sequence ID" value="NZ_CP017921.1"/>
</dbReference>
<dbReference type="PANTHER" id="PTHR47828">
    <property type="entry name" value="ARCHAEAL HISTONE A"/>
    <property type="match status" value="1"/>
</dbReference>
<dbReference type="Proteomes" id="UP000198669">
    <property type="component" value="Unassembled WGS sequence"/>
</dbReference>
<dbReference type="KEGG" id="mhaz:BHR79_05290"/>
<dbReference type="EMBL" id="FNMU01000004">
    <property type="protein sequence ID" value="SDW64875.1"/>
    <property type="molecule type" value="Genomic_DNA"/>
</dbReference>
<comment type="similarity">
    <text evidence="3">Belongs to the archaeal histone HMF family.</text>
</comment>
<comment type="subcellular location">
    <subcellularLocation>
        <location evidence="1">Chromosome</location>
    </subcellularLocation>
    <subcellularLocation>
        <location evidence="2">Cytoplasm</location>
    </subcellularLocation>
</comment>
<keyword evidence="6" id="KW-0238">DNA-binding</keyword>
<dbReference type="InterPro" id="IPR003958">
    <property type="entry name" value="CBFA_NFYB_domain"/>
</dbReference>
<keyword evidence="11" id="KW-1185">Reference proteome</keyword>
<evidence type="ECO:0000256" key="2">
    <source>
        <dbReference type="ARBA" id="ARBA00004496"/>
    </source>
</evidence>
<dbReference type="NCBIfam" id="NF043032">
    <property type="entry name" value="archaea_histone"/>
    <property type="match status" value="1"/>
</dbReference>
<accession>A0A1L3Q2D9</accession>
<sequence length="73" mass="8083">MTIIPVAPVGRVIREAGAERISESASEELARILEEYGMKISSEAIALARHAGRKTVKEEDIKMAFDIARKTRD</sequence>
<dbReference type="CDD" id="cd22909">
    <property type="entry name" value="HFD_archaea_histone-like"/>
    <property type="match status" value="1"/>
</dbReference>
<proteinExistence type="inferred from homology"/>
<keyword evidence="5" id="KW-0963">Cytoplasm</keyword>
<dbReference type="GO" id="GO:0005694">
    <property type="term" value="C:chromosome"/>
    <property type="evidence" value="ECO:0007669"/>
    <property type="project" value="UniProtKB-SubCell"/>
</dbReference>
<dbReference type="Proteomes" id="UP000267921">
    <property type="component" value="Unassembled WGS sequence"/>
</dbReference>
<evidence type="ECO:0000256" key="5">
    <source>
        <dbReference type="ARBA" id="ARBA00022490"/>
    </source>
</evidence>
<evidence type="ECO:0000256" key="4">
    <source>
        <dbReference type="ARBA" id="ARBA00022454"/>
    </source>
</evidence>
<dbReference type="SUPFAM" id="SSF47113">
    <property type="entry name" value="Histone-fold"/>
    <property type="match status" value="1"/>
</dbReference>
<dbReference type="GO" id="GO:0005737">
    <property type="term" value="C:cytoplasm"/>
    <property type="evidence" value="ECO:0007669"/>
    <property type="project" value="UniProtKB-SubCell"/>
</dbReference>
<feature type="domain" description="Transcription factor CBF/NF-Y/archaeal histone" evidence="7">
    <location>
        <begin position="4"/>
        <end position="64"/>
    </location>
</feature>
<organism evidence="8 11">
    <name type="scientific">Methanohalophilus halophilus</name>
    <dbReference type="NCBI Taxonomy" id="2177"/>
    <lineage>
        <taxon>Archaea</taxon>
        <taxon>Methanobacteriati</taxon>
        <taxon>Methanobacteriota</taxon>
        <taxon>Stenosarchaea group</taxon>
        <taxon>Methanomicrobia</taxon>
        <taxon>Methanosarcinales</taxon>
        <taxon>Methanosarcinaceae</taxon>
        <taxon>Methanohalophilus</taxon>
    </lineage>
</organism>
<evidence type="ECO:0000256" key="1">
    <source>
        <dbReference type="ARBA" id="ARBA00004286"/>
    </source>
</evidence>
<name>A0A1L3Q2D9_9EURY</name>
<dbReference type="GO" id="GO:0046982">
    <property type="term" value="F:protein heterodimerization activity"/>
    <property type="evidence" value="ECO:0007669"/>
    <property type="project" value="InterPro"/>
</dbReference>
<dbReference type="EMBL" id="RJJG01000003">
    <property type="protein sequence ID" value="RNI09982.1"/>
    <property type="molecule type" value="Genomic_DNA"/>
</dbReference>
<keyword evidence="4" id="KW-0158">Chromosome</keyword>
<dbReference type="STRING" id="2177.BHR79_05290"/>
<reference evidence="9 13" key="3">
    <citation type="submission" date="2018-10" db="EMBL/GenBank/DDBJ databases">
        <title>Cultivation of a novel Methanohalophilus strain from Kebrit Deep of the Red Sea and a genomic comparison of members of the genus Methanohalophilus.</title>
        <authorList>
            <person name="Guan Y."/>
            <person name="Ngugi D.K."/>
            <person name="Stingl U."/>
        </authorList>
    </citation>
    <scope>NUCLEOTIDE SEQUENCE [LARGE SCALE GENOMIC DNA]</scope>
    <source>
        <strain evidence="9 13">DSM 3094</strain>
    </source>
</reference>
<evidence type="ECO:0000256" key="6">
    <source>
        <dbReference type="ARBA" id="ARBA00023125"/>
    </source>
</evidence>
<evidence type="ECO:0000313" key="13">
    <source>
        <dbReference type="Proteomes" id="UP000267921"/>
    </source>
</evidence>
<evidence type="ECO:0000313" key="8">
    <source>
        <dbReference type="EMBL" id="APH38961.1"/>
    </source>
</evidence>
<dbReference type="InterPro" id="IPR050947">
    <property type="entry name" value="Archaeal_histone_HMF"/>
</dbReference>
<evidence type="ECO:0000256" key="3">
    <source>
        <dbReference type="ARBA" id="ARBA00008264"/>
    </source>
</evidence>
<protein>
    <submittedName>
        <fullName evidence="8 10">Histone</fullName>
    </submittedName>
    <submittedName>
        <fullName evidence="9">Histone family protein</fullName>
    </submittedName>
</protein>
<reference evidence="8 11" key="1">
    <citation type="submission" date="2016-10" db="EMBL/GenBank/DDBJ databases">
        <title>Methanohalophilus halophilus.</title>
        <authorList>
            <person name="L'haridon S."/>
        </authorList>
    </citation>
    <scope>NUCLEOTIDE SEQUENCE [LARGE SCALE GENOMIC DNA]</scope>
    <source>
        <strain evidence="8 11">Z-7982</strain>
    </source>
</reference>
<evidence type="ECO:0000313" key="12">
    <source>
        <dbReference type="Proteomes" id="UP000198669"/>
    </source>
</evidence>
<evidence type="ECO:0000313" key="11">
    <source>
        <dbReference type="Proteomes" id="UP000186879"/>
    </source>
</evidence>
<dbReference type="AlphaFoldDB" id="A0A1L3Q2D9"/>
<dbReference type="GO" id="GO:0003677">
    <property type="term" value="F:DNA binding"/>
    <property type="evidence" value="ECO:0007669"/>
    <property type="project" value="UniProtKB-KW"/>
</dbReference>
<evidence type="ECO:0000259" key="7">
    <source>
        <dbReference type="Pfam" id="PF00808"/>
    </source>
</evidence>
<gene>
    <name evidence="8" type="ORF">BHR79_05290</name>
    <name evidence="9" type="ORF">EFE40_04955</name>
    <name evidence="10" type="ORF">SAMN04515625_1313</name>
</gene>
<dbReference type="InterPro" id="IPR050004">
    <property type="entry name" value="HmfB-like"/>
</dbReference>
<dbReference type="InterPro" id="IPR009072">
    <property type="entry name" value="Histone-fold"/>
</dbReference>
<dbReference type="EMBL" id="CP017921">
    <property type="protein sequence ID" value="APH38961.1"/>
    <property type="molecule type" value="Genomic_DNA"/>
</dbReference>
<dbReference type="Pfam" id="PF00808">
    <property type="entry name" value="CBFD_NFYB_HMF"/>
    <property type="match status" value="1"/>
</dbReference>
<dbReference type="Proteomes" id="UP000186879">
    <property type="component" value="Chromosome"/>
</dbReference>